<organism evidence="5 6">
    <name type="scientific">Panicum miliaceum</name>
    <name type="common">Proso millet</name>
    <name type="synonym">Broomcorn millet</name>
    <dbReference type="NCBI Taxonomy" id="4540"/>
    <lineage>
        <taxon>Eukaryota</taxon>
        <taxon>Viridiplantae</taxon>
        <taxon>Streptophyta</taxon>
        <taxon>Embryophyta</taxon>
        <taxon>Tracheophyta</taxon>
        <taxon>Spermatophyta</taxon>
        <taxon>Magnoliopsida</taxon>
        <taxon>Liliopsida</taxon>
        <taxon>Poales</taxon>
        <taxon>Poaceae</taxon>
        <taxon>PACMAD clade</taxon>
        <taxon>Panicoideae</taxon>
        <taxon>Panicodae</taxon>
        <taxon>Paniceae</taxon>
        <taxon>Panicinae</taxon>
        <taxon>Panicum</taxon>
        <taxon>Panicum sect. Panicum</taxon>
    </lineage>
</organism>
<dbReference type="Pfam" id="PF22486">
    <property type="entry name" value="MATH_2"/>
    <property type="match status" value="1"/>
</dbReference>
<dbReference type="PANTHER" id="PTHR26379">
    <property type="entry name" value="BTB/POZ AND MATH DOMAIN-CONTAINING PROTEIN 1"/>
    <property type="match status" value="1"/>
</dbReference>
<dbReference type="Gene3D" id="1.25.40.420">
    <property type="match status" value="1"/>
</dbReference>
<dbReference type="PANTHER" id="PTHR26379:SF396">
    <property type="entry name" value="BTB_POZ DOMAIN CONTAINING PROTEIN"/>
    <property type="match status" value="1"/>
</dbReference>
<evidence type="ECO:0000256" key="1">
    <source>
        <dbReference type="ARBA" id="ARBA00004906"/>
    </source>
</evidence>
<evidence type="ECO:0000259" key="4">
    <source>
        <dbReference type="PROSITE" id="PS50144"/>
    </source>
</evidence>
<dbReference type="EMBL" id="PQIB02000001">
    <property type="protein sequence ID" value="RLN39748.1"/>
    <property type="molecule type" value="Genomic_DNA"/>
</dbReference>
<reference evidence="6" key="1">
    <citation type="journal article" date="2019" name="Nat. Commun.">
        <title>The genome of broomcorn millet.</title>
        <authorList>
            <person name="Zou C."/>
            <person name="Miki D."/>
            <person name="Li D."/>
            <person name="Tang Q."/>
            <person name="Xiao L."/>
            <person name="Rajput S."/>
            <person name="Deng P."/>
            <person name="Jia W."/>
            <person name="Huang R."/>
            <person name="Zhang M."/>
            <person name="Sun Y."/>
            <person name="Hu J."/>
            <person name="Fu X."/>
            <person name="Schnable P.S."/>
            <person name="Li F."/>
            <person name="Zhang H."/>
            <person name="Feng B."/>
            <person name="Zhu X."/>
            <person name="Liu R."/>
            <person name="Schnable J.C."/>
            <person name="Zhu J.-K."/>
            <person name="Zhang H."/>
        </authorList>
    </citation>
    <scope>NUCLEOTIDE SEQUENCE [LARGE SCALE GENOMIC DNA]</scope>
</reference>
<dbReference type="InterPro" id="IPR000210">
    <property type="entry name" value="BTB/POZ_dom"/>
</dbReference>
<feature type="domain" description="MATH" evidence="4">
    <location>
        <begin position="26"/>
        <end position="155"/>
    </location>
</feature>
<dbReference type="Proteomes" id="UP000275267">
    <property type="component" value="Unassembled WGS sequence"/>
</dbReference>
<dbReference type="InterPro" id="IPR056423">
    <property type="entry name" value="BACK_BPM_SPOP"/>
</dbReference>
<dbReference type="InterPro" id="IPR002083">
    <property type="entry name" value="MATH/TRAF_dom"/>
</dbReference>
<protein>
    <recommendedName>
        <fullName evidence="7">BTB/POZ and MATH domain-containing protein 2-like</fullName>
    </recommendedName>
</protein>
<dbReference type="Pfam" id="PF00651">
    <property type="entry name" value="BTB"/>
    <property type="match status" value="1"/>
</dbReference>
<dbReference type="InterPro" id="IPR008974">
    <property type="entry name" value="TRAF-like"/>
</dbReference>
<dbReference type="Gene3D" id="3.30.710.10">
    <property type="entry name" value="Potassium Channel Kv1.1, Chain A"/>
    <property type="match status" value="1"/>
</dbReference>
<proteinExistence type="inferred from homology"/>
<sequence>MPPPESAAGDLGGTLSASAIVGGTVTGHHLLQIDCYSRTKEELPNGQYIESCPFRAGGSSWHINYYPNGYNSEATEFISIFLWLDQSIAMPVKARTRFSLLDQAGEPVLSRSLTTQMHDFSKTSGGLGYFKFIKRAWLEESKHLKDDRFTIRCDVIVTKELCAEERRPQFPLVVVPPSNLHENLGDLLASKEGADVTFLVAGETFKAHKCVLAARSAVFKAEVFGAMKESTNGALIRVEDMDAQVFMALLNFMYTDALPDFRDMKKQEEAAMAQHLLVAADRYNLERLKLICEDRLCSHIDTASAATILALAEQHHCSGLKKACFRFLSSMSTLSAVMATDGFDHLTRSCPSVLKELMSNIAARGPC</sequence>
<evidence type="ECO:0000313" key="6">
    <source>
        <dbReference type="Proteomes" id="UP000275267"/>
    </source>
</evidence>
<dbReference type="InterPro" id="IPR045005">
    <property type="entry name" value="BPM1-6"/>
</dbReference>
<dbReference type="PROSITE" id="PS50144">
    <property type="entry name" value="MATH"/>
    <property type="match status" value="1"/>
</dbReference>
<dbReference type="OrthoDB" id="664503at2759"/>
<dbReference type="AlphaFoldDB" id="A0A3L6TKR1"/>
<dbReference type="InterPro" id="IPR011333">
    <property type="entry name" value="SKP1/BTB/POZ_sf"/>
</dbReference>
<evidence type="ECO:0000313" key="5">
    <source>
        <dbReference type="EMBL" id="RLN39748.1"/>
    </source>
</evidence>
<dbReference type="SUPFAM" id="SSF49599">
    <property type="entry name" value="TRAF domain-like"/>
    <property type="match status" value="1"/>
</dbReference>
<feature type="domain" description="BTB" evidence="3">
    <location>
        <begin position="194"/>
        <end position="258"/>
    </location>
</feature>
<accession>A0A3L6TKR1</accession>
<keyword evidence="6" id="KW-1185">Reference proteome</keyword>
<evidence type="ECO:0000256" key="2">
    <source>
        <dbReference type="ARBA" id="ARBA00010846"/>
    </source>
</evidence>
<dbReference type="CDD" id="cd00121">
    <property type="entry name" value="MATH"/>
    <property type="match status" value="1"/>
</dbReference>
<comment type="caution">
    <text evidence="5">The sequence shown here is derived from an EMBL/GenBank/DDBJ whole genome shotgun (WGS) entry which is preliminary data.</text>
</comment>
<dbReference type="Gene3D" id="2.60.210.10">
    <property type="entry name" value="Apoptosis, Tumor Necrosis Factor Receptor Associated Protein 2, Chain A"/>
    <property type="match status" value="1"/>
</dbReference>
<dbReference type="Pfam" id="PF24570">
    <property type="entry name" value="BACK_BPM_SPOP"/>
    <property type="match status" value="1"/>
</dbReference>
<gene>
    <name evidence="5" type="ORF">C2845_PM01G42480</name>
</gene>
<dbReference type="SMART" id="SM00225">
    <property type="entry name" value="BTB"/>
    <property type="match status" value="1"/>
</dbReference>
<comment type="similarity">
    <text evidence="2">Belongs to the Tdpoz family.</text>
</comment>
<evidence type="ECO:0000259" key="3">
    <source>
        <dbReference type="PROSITE" id="PS50097"/>
    </source>
</evidence>
<dbReference type="STRING" id="4540.A0A3L6TKR1"/>
<comment type="pathway">
    <text evidence="1">Protein modification; protein ubiquitination.</text>
</comment>
<evidence type="ECO:0008006" key="7">
    <source>
        <dbReference type="Google" id="ProtNLM"/>
    </source>
</evidence>
<dbReference type="SUPFAM" id="SSF54695">
    <property type="entry name" value="POZ domain"/>
    <property type="match status" value="1"/>
</dbReference>
<name>A0A3L6TKR1_PANMI</name>
<dbReference type="GO" id="GO:0016567">
    <property type="term" value="P:protein ubiquitination"/>
    <property type="evidence" value="ECO:0007669"/>
    <property type="project" value="InterPro"/>
</dbReference>
<dbReference type="PROSITE" id="PS50097">
    <property type="entry name" value="BTB"/>
    <property type="match status" value="1"/>
</dbReference>
<dbReference type="CDD" id="cd18280">
    <property type="entry name" value="BTB_POZ_BPM_plant"/>
    <property type="match status" value="1"/>
</dbReference>